<dbReference type="VEuPathDB" id="FungiDB:VP01_1600g1"/>
<keyword evidence="2" id="KW-1185">Reference proteome</keyword>
<proteinExistence type="predicted"/>
<comment type="caution">
    <text evidence="1">The sequence shown here is derived from an EMBL/GenBank/DDBJ whole genome shotgun (WGS) entry which is preliminary data.</text>
</comment>
<organism evidence="1 2">
    <name type="scientific">Puccinia sorghi</name>
    <dbReference type="NCBI Taxonomy" id="27349"/>
    <lineage>
        <taxon>Eukaryota</taxon>
        <taxon>Fungi</taxon>
        <taxon>Dikarya</taxon>
        <taxon>Basidiomycota</taxon>
        <taxon>Pucciniomycotina</taxon>
        <taxon>Pucciniomycetes</taxon>
        <taxon>Pucciniales</taxon>
        <taxon>Pucciniaceae</taxon>
        <taxon>Puccinia</taxon>
    </lineage>
</organism>
<accession>A0A0L6VHA5</accession>
<sequence>MGSGKIVEGSRKKFGLCSKEVCDQTIPMEKNSFKRNTKDSNTYLEDGQKYRDFFGNDSKTSFCVKQLTKYTTFEVFATWMHQKNHPLELSEEQNSQI</sequence>
<dbReference type="Proteomes" id="UP000037035">
    <property type="component" value="Unassembled WGS sequence"/>
</dbReference>
<name>A0A0L6VHA5_9BASI</name>
<evidence type="ECO:0000313" key="1">
    <source>
        <dbReference type="EMBL" id="KNZ60161.1"/>
    </source>
</evidence>
<reference evidence="1 2" key="1">
    <citation type="submission" date="2015-08" db="EMBL/GenBank/DDBJ databases">
        <title>Next Generation Sequencing and Analysis of the Genome of Puccinia sorghi L Schw, the Causal Agent of Maize Common Rust.</title>
        <authorList>
            <person name="Rochi L."/>
            <person name="Burguener G."/>
            <person name="Darino M."/>
            <person name="Turjanski A."/>
            <person name="Kreff E."/>
            <person name="Dieguez M.J."/>
            <person name="Sacco F."/>
        </authorList>
    </citation>
    <scope>NUCLEOTIDE SEQUENCE [LARGE SCALE GENOMIC DNA]</scope>
    <source>
        <strain evidence="1 2">RO10H11247</strain>
    </source>
</reference>
<gene>
    <name evidence="1" type="ORF">VP01_1600g1</name>
</gene>
<protein>
    <submittedName>
        <fullName evidence="1">Uncharacterized protein</fullName>
    </submittedName>
</protein>
<dbReference type="EMBL" id="LAVV01006394">
    <property type="protein sequence ID" value="KNZ60161.1"/>
    <property type="molecule type" value="Genomic_DNA"/>
</dbReference>
<evidence type="ECO:0000313" key="2">
    <source>
        <dbReference type="Proteomes" id="UP000037035"/>
    </source>
</evidence>
<dbReference type="AlphaFoldDB" id="A0A0L6VHA5"/>